<accession>A0ABD0VGW2</accession>
<evidence type="ECO:0000313" key="3">
    <source>
        <dbReference type="EMBL" id="KAL0924392.1"/>
    </source>
</evidence>
<evidence type="ECO:0000256" key="1">
    <source>
        <dbReference type="PROSITE-ProRule" id="PRU00175"/>
    </source>
</evidence>
<feature type="domain" description="RING-type" evidence="2">
    <location>
        <begin position="127"/>
        <end position="165"/>
    </location>
</feature>
<dbReference type="AlphaFoldDB" id="A0ABD0VGW2"/>
<evidence type="ECO:0000259" key="2">
    <source>
        <dbReference type="PROSITE" id="PS50089"/>
    </source>
</evidence>
<evidence type="ECO:0000313" key="4">
    <source>
        <dbReference type="Proteomes" id="UP001552299"/>
    </source>
</evidence>
<gene>
    <name evidence="3" type="ORF">M5K25_005215</name>
</gene>
<dbReference type="SMART" id="SM00184">
    <property type="entry name" value="RING"/>
    <property type="match status" value="1"/>
</dbReference>
<name>A0ABD0VGW2_DENTH</name>
<dbReference type="Gene3D" id="3.30.40.10">
    <property type="entry name" value="Zinc/RING finger domain, C3HC4 (zinc finger)"/>
    <property type="match status" value="1"/>
</dbReference>
<dbReference type="PANTHER" id="PTHR46629">
    <property type="entry name" value="OS01G0917900 PROTEIN"/>
    <property type="match status" value="1"/>
</dbReference>
<proteinExistence type="predicted"/>
<dbReference type="InterPro" id="IPR001841">
    <property type="entry name" value="Znf_RING"/>
</dbReference>
<sequence length="175" mass="19171">MAQTSIRQRRTTLLEQISMMEPTNLRDLLNIREEDNFSVASPRGGRAVTLASILESEKRGERRLLDILREEGESSGMPPETAEERGIRVPLMTLMELTDELGGDDDTTTTVVCSGGGSDAVAEEMVCCVCLVRKKGAAFIPCGHTYCRVCSRELWAVRGCCPLCNGVVADVLDIF</sequence>
<dbReference type="CDD" id="cd16449">
    <property type="entry name" value="RING-HC"/>
    <property type="match status" value="1"/>
</dbReference>
<dbReference type="PROSITE" id="PS50089">
    <property type="entry name" value="ZF_RING_2"/>
    <property type="match status" value="1"/>
</dbReference>
<dbReference type="Pfam" id="PF13920">
    <property type="entry name" value="zf-C3HC4_3"/>
    <property type="match status" value="1"/>
</dbReference>
<reference evidence="3 4" key="1">
    <citation type="journal article" date="2024" name="Plant Biotechnol. J.">
        <title>Dendrobium thyrsiflorum genome and its molecular insights into genes involved in important horticultural traits.</title>
        <authorList>
            <person name="Chen B."/>
            <person name="Wang J.Y."/>
            <person name="Zheng P.J."/>
            <person name="Li K.L."/>
            <person name="Liang Y.M."/>
            <person name="Chen X.F."/>
            <person name="Zhang C."/>
            <person name="Zhao X."/>
            <person name="He X."/>
            <person name="Zhang G.Q."/>
            <person name="Liu Z.J."/>
            <person name="Xu Q."/>
        </authorList>
    </citation>
    <scope>NUCLEOTIDE SEQUENCE [LARGE SCALE GENOMIC DNA]</scope>
    <source>
        <strain evidence="3">GZMU011</strain>
    </source>
</reference>
<dbReference type="SUPFAM" id="SSF57850">
    <property type="entry name" value="RING/U-box"/>
    <property type="match status" value="1"/>
</dbReference>
<dbReference type="InterPro" id="IPR013083">
    <property type="entry name" value="Znf_RING/FYVE/PHD"/>
</dbReference>
<dbReference type="EMBL" id="JANQDX010000005">
    <property type="protein sequence ID" value="KAL0924392.1"/>
    <property type="molecule type" value="Genomic_DNA"/>
</dbReference>
<keyword evidence="1" id="KW-0863">Zinc-finger</keyword>
<organism evidence="3 4">
    <name type="scientific">Dendrobium thyrsiflorum</name>
    <name type="common">Pinecone-like raceme dendrobium</name>
    <name type="synonym">Orchid</name>
    <dbReference type="NCBI Taxonomy" id="117978"/>
    <lineage>
        <taxon>Eukaryota</taxon>
        <taxon>Viridiplantae</taxon>
        <taxon>Streptophyta</taxon>
        <taxon>Embryophyta</taxon>
        <taxon>Tracheophyta</taxon>
        <taxon>Spermatophyta</taxon>
        <taxon>Magnoliopsida</taxon>
        <taxon>Liliopsida</taxon>
        <taxon>Asparagales</taxon>
        <taxon>Orchidaceae</taxon>
        <taxon>Epidendroideae</taxon>
        <taxon>Malaxideae</taxon>
        <taxon>Dendrobiinae</taxon>
        <taxon>Dendrobium</taxon>
    </lineage>
</organism>
<comment type="caution">
    <text evidence="3">The sequence shown here is derived from an EMBL/GenBank/DDBJ whole genome shotgun (WGS) entry which is preliminary data.</text>
</comment>
<protein>
    <recommendedName>
        <fullName evidence="2">RING-type domain-containing protein</fullName>
    </recommendedName>
</protein>
<dbReference type="GO" id="GO:0008270">
    <property type="term" value="F:zinc ion binding"/>
    <property type="evidence" value="ECO:0007669"/>
    <property type="project" value="UniProtKB-KW"/>
</dbReference>
<keyword evidence="1" id="KW-0479">Metal-binding</keyword>
<keyword evidence="4" id="KW-1185">Reference proteome</keyword>
<dbReference type="Proteomes" id="UP001552299">
    <property type="component" value="Unassembled WGS sequence"/>
</dbReference>
<keyword evidence="1" id="KW-0862">Zinc</keyword>